<name>A0ABR1HL17_9HYPO</name>
<evidence type="ECO:0000256" key="3">
    <source>
        <dbReference type="ARBA" id="ARBA00011837"/>
    </source>
</evidence>
<evidence type="ECO:0000313" key="12">
    <source>
        <dbReference type="EMBL" id="KAK7421657.1"/>
    </source>
</evidence>
<comment type="function">
    <text evidence="9">Component of the Mediator complex, a coactivator involved in the regulated transcription of nearly all RNA polymerase II-dependent genes. Mediator functions as a bridge to convey information from gene-specific regulatory proteins to the basal RNA polymerase II transcription machinery. Mediator is recruited to promoters by direct interactions with regulatory proteins and serves as a scaffold for the assembly of a functional preinitiation complex with RNA polymerase II and the general transcription factors.</text>
</comment>
<sequence length="244" mass="27403">MADQQESNTLASTFPNPPSFWRDFTPDKLARFDELKAVHAQQHGGDSAPTRIPGLPDELINLQPPLEPADGRWRVFGDQYMLDDKLPTLEEQGIANLPSTAPSDSRDVKHFDRALELKRLAKSLLLNFLELSGTLSRNASHAEGKVQDLRTLFINFHHILNEYRPHQARESAITMMQEHLDRTRTETMAIRTQVDKARRVLDGLESLSVPEVPKPLGDGDDGDWEAAALERESDSWAATDALFA</sequence>
<keyword evidence="5 10" id="KW-0805">Transcription regulation</keyword>
<comment type="similarity">
    <text evidence="2 10">Belongs to the Mediator complex subunit 7 family.</text>
</comment>
<comment type="subcellular location">
    <subcellularLocation>
        <location evidence="1 10">Nucleus</location>
    </subcellularLocation>
</comment>
<dbReference type="Pfam" id="PF05983">
    <property type="entry name" value="Med7"/>
    <property type="match status" value="1"/>
</dbReference>
<evidence type="ECO:0000256" key="2">
    <source>
        <dbReference type="ARBA" id="ARBA00009994"/>
    </source>
</evidence>
<evidence type="ECO:0000256" key="4">
    <source>
        <dbReference type="ARBA" id="ARBA00020631"/>
    </source>
</evidence>
<proteinExistence type="inferred from homology"/>
<protein>
    <recommendedName>
        <fullName evidence="4 10">Mediator of RNA polymerase II transcription subunit 7</fullName>
    </recommendedName>
</protein>
<dbReference type="PANTHER" id="PTHR21428:SF11">
    <property type="entry name" value="MEDIATOR OF RNA POLYMERASE II TRANSCRIPTION SUBUNIT 7"/>
    <property type="match status" value="1"/>
</dbReference>
<evidence type="ECO:0000256" key="7">
    <source>
        <dbReference type="ARBA" id="ARBA00023163"/>
    </source>
</evidence>
<evidence type="ECO:0000313" key="13">
    <source>
        <dbReference type="Proteomes" id="UP001498476"/>
    </source>
</evidence>
<gene>
    <name evidence="12" type="primary">MED7</name>
    <name evidence="12" type="ORF">QQX98_002124</name>
</gene>
<dbReference type="SUPFAM" id="SSF140718">
    <property type="entry name" value="Mediator hinge subcomplex-like"/>
    <property type="match status" value="1"/>
</dbReference>
<evidence type="ECO:0000256" key="5">
    <source>
        <dbReference type="ARBA" id="ARBA00023015"/>
    </source>
</evidence>
<dbReference type="PANTHER" id="PTHR21428">
    <property type="entry name" value="MEDIATOR OF RNA POLYMERASE II TRANSCRIPTION SUBUNIT 7"/>
    <property type="match status" value="1"/>
</dbReference>
<dbReference type="InterPro" id="IPR044888">
    <property type="entry name" value="Mediatior_Med7_sf"/>
</dbReference>
<evidence type="ECO:0000256" key="6">
    <source>
        <dbReference type="ARBA" id="ARBA00023159"/>
    </source>
</evidence>
<feature type="region of interest" description="Disordered" evidence="11">
    <location>
        <begin position="1"/>
        <end position="22"/>
    </location>
</feature>
<evidence type="ECO:0000256" key="9">
    <source>
        <dbReference type="ARBA" id="ARBA00025687"/>
    </source>
</evidence>
<dbReference type="Proteomes" id="UP001498476">
    <property type="component" value="Unassembled WGS sequence"/>
</dbReference>
<organism evidence="12 13">
    <name type="scientific">Neonectria punicea</name>
    <dbReference type="NCBI Taxonomy" id="979145"/>
    <lineage>
        <taxon>Eukaryota</taxon>
        <taxon>Fungi</taxon>
        <taxon>Dikarya</taxon>
        <taxon>Ascomycota</taxon>
        <taxon>Pezizomycotina</taxon>
        <taxon>Sordariomycetes</taxon>
        <taxon>Hypocreomycetidae</taxon>
        <taxon>Hypocreales</taxon>
        <taxon>Nectriaceae</taxon>
        <taxon>Neonectria</taxon>
    </lineage>
</organism>
<accession>A0ABR1HL17</accession>
<evidence type="ECO:0000256" key="10">
    <source>
        <dbReference type="RuleBase" id="RU364060"/>
    </source>
</evidence>
<reference evidence="12 13" key="1">
    <citation type="journal article" date="2025" name="Microbiol. Resour. Announc.">
        <title>Draft genome sequences for Neonectria magnoliae and Neonectria punicea, canker pathogens of Liriodendron tulipifera and Acer saccharum in West Virginia.</title>
        <authorList>
            <person name="Petronek H.M."/>
            <person name="Kasson M.T."/>
            <person name="Metheny A.M."/>
            <person name="Stauder C.M."/>
            <person name="Lovett B."/>
            <person name="Lynch S.C."/>
            <person name="Garnas J.R."/>
            <person name="Kasson L.R."/>
            <person name="Stajich J.E."/>
        </authorList>
    </citation>
    <scope>NUCLEOTIDE SEQUENCE [LARGE SCALE GENOMIC DNA]</scope>
    <source>
        <strain evidence="12 13">NRRL 64653</strain>
    </source>
</reference>
<dbReference type="InterPro" id="IPR009244">
    <property type="entry name" value="Mediatior_Med7"/>
</dbReference>
<dbReference type="Gene3D" id="6.10.140.200">
    <property type="match status" value="1"/>
</dbReference>
<keyword evidence="8 10" id="KW-0539">Nucleus</keyword>
<feature type="compositionally biased region" description="Polar residues" evidence="11">
    <location>
        <begin position="1"/>
        <end position="14"/>
    </location>
</feature>
<comment type="subunit">
    <text evidence="3 10">Component of the Mediator complex.</text>
</comment>
<keyword evidence="7 10" id="KW-0804">Transcription</keyword>
<dbReference type="InterPro" id="IPR037212">
    <property type="entry name" value="Med7/Med21-like"/>
</dbReference>
<keyword evidence="6 10" id="KW-0010">Activator</keyword>
<dbReference type="Gene3D" id="6.10.140.1520">
    <property type="match status" value="1"/>
</dbReference>
<evidence type="ECO:0000256" key="8">
    <source>
        <dbReference type="ARBA" id="ARBA00023242"/>
    </source>
</evidence>
<evidence type="ECO:0000256" key="1">
    <source>
        <dbReference type="ARBA" id="ARBA00004123"/>
    </source>
</evidence>
<comment type="caution">
    <text evidence="12">The sequence shown here is derived from an EMBL/GenBank/DDBJ whole genome shotgun (WGS) entry which is preliminary data.</text>
</comment>
<evidence type="ECO:0000256" key="11">
    <source>
        <dbReference type="SAM" id="MobiDB-lite"/>
    </source>
</evidence>
<dbReference type="EMBL" id="JAZAVJ010000021">
    <property type="protein sequence ID" value="KAK7421657.1"/>
    <property type="molecule type" value="Genomic_DNA"/>
</dbReference>
<keyword evidence="13" id="KW-1185">Reference proteome</keyword>